<evidence type="ECO:0000313" key="1">
    <source>
        <dbReference type="EMBL" id="KAF4697562.1"/>
    </source>
</evidence>
<dbReference type="OrthoDB" id="10393844at2759"/>
<comment type="caution">
    <text evidence="1">The sequence shown here is derived from an EMBL/GenBank/DDBJ whole genome shotgun (WGS) entry which is preliminary data.</text>
</comment>
<dbReference type="EMBL" id="JABANP010000002">
    <property type="protein sequence ID" value="KAF4697562.1"/>
    <property type="molecule type" value="Genomic_DNA"/>
</dbReference>
<dbReference type="Proteomes" id="UP000541610">
    <property type="component" value="Unassembled WGS sequence"/>
</dbReference>
<dbReference type="AlphaFoldDB" id="A0A7J6PNG1"/>
<reference evidence="1 2" key="1">
    <citation type="submission" date="2020-04" db="EMBL/GenBank/DDBJ databases">
        <title>Perkinsus olseni comparative genomics.</title>
        <authorList>
            <person name="Bogema D.R."/>
        </authorList>
    </citation>
    <scope>NUCLEOTIDE SEQUENCE [LARGE SCALE GENOMIC DNA]</scope>
    <source>
        <strain evidence="1">00978-12</strain>
    </source>
</reference>
<protein>
    <submittedName>
        <fullName evidence="1">Uncharacterized protein</fullName>
    </submittedName>
</protein>
<sequence length="82" mass="9265">MYRMEASTPRVPVRLLQDLHHELPHGAGDNAENTVVFEQAVVAHLEQHRVDVLPLNGLFRLTQIGVSIKKRLLLVKQASFSK</sequence>
<evidence type="ECO:0000313" key="2">
    <source>
        <dbReference type="Proteomes" id="UP000541610"/>
    </source>
</evidence>
<gene>
    <name evidence="1" type="ORF">FOZ60_004434</name>
</gene>
<proteinExistence type="predicted"/>
<name>A0A7J6PNG1_PEROL</name>
<accession>A0A7J6PNG1</accession>
<organism evidence="1 2">
    <name type="scientific">Perkinsus olseni</name>
    <name type="common">Perkinsus atlanticus</name>
    <dbReference type="NCBI Taxonomy" id="32597"/>
    <lineage>
        <taxon>Eukaryota</taxon>
        <taxon>Sar</taxon>
        <taxon>Alveolata</taxon>
        <taxon>Perkinsozoa</taxon>
        <taxon>Perkinsea</taxon>
        <taxon>Perkinsida</taxon>
        <taxon>Perkinsidae</taxon>
        <taxon>Perkinsus</taxon>
    </lineage>
</organism>